<dbReference type="EMBL" id="CP000697">
    <property type="protein sequence ID" value="ABQ30823.1"/>
    <property type="molecule type" value="Genomic_DNA"/>
</dbReference>
<keyword evidence="2" id="KW-1185">Reference proteome</keyword>
<accession>A5FYZ1</accession>
<name>A5FYZ1_ACICJ</name>
<proteinExistence type="predicted"/>
<dbReference type="AlphaFoldDB" id="A5FYZ1"/>
<evidence type="ECO:0008006" key="3">
    <source>
        <dbReference type="Google" id="ProtNLM"/>
    </source>
</evidence>
<organism evidence="1 2">
    <name type="scientific">Acidiphilium cryptum (strain JF-5)</name>
    <dbReference type="NCBI Taxonomy" id="349163"/>
    <lineage>
        <taxon>Bacteria</taxon>
        <taxon>Pseudomonadati</taxon>
        <taxon>Pseudomonadota</taxon>
        <taxon>Alphaproteobacteria</taxon>
        <taxon>Acetobacterales</taxon>
        <taxon>Acidocellaceae</taxon>
        <taxon>Acidiphilium</taxon>
    </lineage>
</organism>
<gene>
    <name evidence="1" type="ordered locus">Acry_1617</name>
</gene>
<dbReference type="PANTHER" id="PTHR33973">
    <property type="entry name" value="OS07G0153300 PROTEIN"/>
    <property type="match status" value="1"/>
</dbReference>
<dbReference type="HOGENOM" id="CLU_065913_1_0_5"/>
<reference evidence="1 2" key="1">
    <citation type="submission" date="2007-05" db="EMBL/GenBank/DDBJ databases">
        <title>Complete sequence of chromosome of Acidiphilium cryptum JF-5.</title>
        <authorList>
            <consortium name="US DOE Joint Genome Institute"/>
            <person name="Copeland A."/>
            <person name="Lucas S."/>
            <person name="Lapidus A."/>
            <person name="Barry K."/>
            <person name="Detter J.C."/>
            <person name="Glavina del Rio T."/>
            <person name="Hammon N."/>
            <person name="Israni S."/>
            <person name="Dalin E."/>
            <person name="Tice H."/>
            <person name="Pitluck S."/>
            <person name="Sims D."/>
            <person name="Brettin T."/>
            <person name="Bruce D."/>
            <person name="Han C."/>
            <person name="Schmutz J."/>
            <person name="Larimer F."/>
            <person name="Land M."/>
            <person name="Hauser L."/>
            <person name="Kyrpides N."/>
            <person name="Kim E."/>
            <person name="Magnuson T."/>
            <person name="Richardson P."/>
        </authorList>
    </citation>
    <scope>NUCLEOTIDE SEQUENCE [LARGE SCALE GENOMIC DNA]</scope>
    <source>
        <strain evidence="1 2">JF-5</strain>
    </source>
</reference>
<dbReference type="RefSeq" id="WP_011942374.1">
    <property type="nucleotide sequence ID" value="NC_009484.1"/>
</dbReference>
<dbReference type="eggNOG" id="COG3496">
    <property type="taxonomic scope" value="Bacteria"/>
</dbReference>
<dbReference type="Pfam" id="PF07103">
    <property type="entry name" value="DUF1365"/>
    <property type="match status" value="1"/>
</dbReference>
<dbReference type="Proteomes" id="UP000000245">
    <property type="component" value="Chromosome"/>
</dbReference>
<dbReference type="KEGG" id="acr:Acry_1617"/>
<dbReference type="PANTHER" id="PTHR33973:SF4">
    <property type="entry name" value="OS07G0153300 PROTEIN"/>
    <property type="match status" value="1"/>
</dbReference>
<dbReference type="InterPro" id="IPR010775">
    <property type="entry name" value="DUF1365"/>
</dbReference>
<dbReference type="STRING" id="349163.Acry_1617"/>
<protein>
    <recommendedName>
        <fullName evidence="3">DUF1365 domain-containing protein</fullName>
    </recommendedName>
</protein>
<sequence>MNPPGIYAGVLRHVRHVKPRRAFAYRLWMLDIDLDAIDDFAAASRVFCHNRFGLIALHDRDHGPRDGSALRPWVEAALDDAGLSAFAARIRLITIPRILGYAFNPISFYVCYDREGRLGAVLHQVKNTFGDQIGYLIPAPAGSPIRQRAAKRMHVSPLFDMQGGYEFTLTPPGRRFAIRIVHGAPAPRLTASMALIRRPATDAALLREVLRMPLLPLKIIAAIHWQALLTLLRGATFHREPKDGHPPIVRGDPA</sequence>
<evidence type="ECO:0000313" key="2">
    <source>
        <dbReference type="Proteomes" id="UP000000245"/>
    </source>
</evidence>
<evidence type="ECO:0000313" key="1">
    <source>
        <dbReference type="EMBL" id="ABQ30823.1"/>
    </source>
</evidence>